<feature type="transmembrane region" description="Helical" evidence="2">
    <location>
        <begin position="50"/>
        <end position="69"/>
    </location>
</feature>
<dbReference type="Proteomes" id="UP000261811">
    <property type="component" value="Unassembled WGS sequence"/>
</dbReference>
<sequence>MDAEHAATAGARNHHAVPSRCAHQERARPRRGWGPSAVPRGGMRVFGPQSMLVLLLMVAAVGGLAYVLARQGPHVGLRIGAGVLAFALSSVFGMALVNRFYDYYQTWGDLVDDLAGRHPGVQALPPGGGKNLKTGGAPARDGLLVTTALAGSKSRISREGLVYLPPQYFQARYASARFPVLELLHGSPGEPEDWQRGLHVTTTFRSMVDRHQARPSILVMPNINGNAHGAGGSQCLDRPRGARNDTYLAEDVPTAVETSFRAEPVGAHWGVAGFSEGGFCAANLALRHPGVFGLAGVMSGYFQPLPEHGSDPFGGDARARLENDPLWRVTNAPPAARLPAFWLMAGGSDRGDVADARLFHSVLQSHGQDAPMVTIPHARHTYAAWNPAFPKFLTWATARLGDPAQGTAPTPRPGKLPPVGPAGVPGDGPPPPVHQIKRS</sequence>
<comment type="caution">
    <text evidence="3">The sequence shown here is derived from an EMBL/GenBank/DDBJ whole genome shotgun (WGS) entry which is preliminary data.</text>
</comment>
<keyword evidence="2" id="KW-0812">Transmembrane</keyword>
<dbReference type="PANTHER" id="PTHR48098:SF1">
    <property type="entry name" value="DIACYLGLYCEROL ACYLTRANSFERASE_MYCOLYLTRANSFERASE AG85A"/>
    <property type="match status" value="1"/>
</dbReference>
<keyword evidence="4" id="KW-1185">Reference proteome</keyword>
<dbReference type="InterPro" id="IPR000801">
    <property type="entry name" value="Esterase-like"/>
</dbReference>
<reference evidence="3 4" key="1">
    <citation type="submission" date="2018-08" db="EMBL/GenBank/DDBJ databases">
        <title>Actinomadura jelena sp. nov., a novel Actinomycete isolated from soil in Chad.</title>
        <authorList>
            <person name="Shi L."/>
        </authorList>
    </citation>
    <scope>NUCLEOTIDE SEQUENCE [LARGE SCALE GENOMIC DNA]</scope>
    <source>
        <strain evidence="3 4">NEAU-G17</strain>
    </source>
</reference>
<dbReference type="GO" id="GO:0016747">
    <property type="term" value="F:acyltransferase activity, transferring groups other than amino-acyl groups"/>
    <property type="evidence" value="ECO:0007669"/>
    <property type="project" value="TreeGrafter"/>
</dbReference>
<dbReference type="SUPFAM" id="SSF53474">
    <property type="entry name" value="alpha/beta-Hydrolases"/>
    <property type="match status" value="1"/>
</dbReference>
<evidence type="ECO:0008006" key="5">
    <source>
        <dbReference type="Google" id="ProtNLM"/>
    </source>
</evidence>
<evidence type="ECO:0000313" key="4">
    <source>
        <dbReference type="Proteomes" id="UP000261811"/>
    </source>
</evidence>
<organism evidence="3 4">
    <name type="scientific">Actinomadura logoneensis</name>
    <dbReference type="NCBI Taxonomy" id="2293572"/>
    <lineage>
        <taxon>Bacteria</taxon>
        <taxon>Bacillati</taxon>
        <taxon>Actinomycetota</taxon>
        <taxon>Actinomycetes</taxon>
        <taxon>Streptosporangiales</taxon>
        <taxon>Thermomonosporaceae</taxon>
        <taxon>Actinomadura</taxon>
    </lineage>
</organism>
<evidence type="ECO:0000313" key="3">
    <source>
        <dbReference type="EMBL" id="RFU36864.1"/>
    </source>
</evidence>
<feature type="compositionally biased region" description="Pro residues" evidence="1">
    <location>
        <begin position="410"/>
        <end position="420"/>
    </location>
</feature>
<dbReference type="EMBL" id="QURH01001028">
    <property type="protein sequence ID" value="RFU36864.1"/>
    <property type="molecule type" value="Genomic_DNA"/>
</dbReference>
<proteinExistence type="predicted"/>
<dbReference type="Pfam" id="PF00756">
    <property type="entry name" value="Esterase"/>
    <property type="match status" value="1"/>
</dbReference>
<feature type="region of interest" description="Disordered" evidence="1">
    <location>
        <begin position="1"/>
        <end position="39"/>
    </location>
</feature>
<dbReference type="Gene3D" id="3.40.50.1820">
    <property type="entry name" value="alpha/beta hydrolase"/>
    <property type="match status" value="1"/>
</dbReference>
<feature type="transmembrane region" description="Helical" evidence="2">
    <location>
        <begin position="75"/>
        <end position="97"/>
    </location>
</feature>
<evidence type="ECO:0000256" key="1">
    <source>
        <dbReference type="SAM" id="MobiDB-lite"/>
    </source>
</evidence>
<name>A0A372JAN1_9ACTN</name>
<accession>A0A372JAN1</accession>
<dbReference type="AlphaFoldDB" id="A0A372JAN1"/>
<dbReference type="InterPro" id="IPR029058">
    <property type="entry name" value="AB_hydrolase_fold"/>
</dbReference>
<dbReference type="PANTHER" id="PTHR48098">
    <property type="entry name" value="ENTEROCHELIN ESTERASE-RELATED"/>
    <property type="match status" value="1"/>
</dbReference>
<keyword evidence="2" id="KW-0472">Membrane</keyword>
<gene>
    <name evidence="3" type="ORF">DZF91_35945</name>
</gene>
<dbReference type="InterPro" id="IPR050583">
    <property type="entry name" value="Mycobacterial_A85_antigen"/>
</dbReference>
<evidence type="ECO:0000256" key="2">
    <source>
        <dbReference type="SAM" id="Phobius"/>
    </source>
</evidence>
<keyword evidence="2" id="KW-1133">Transmembrane helix</keyword>
<feature type="region of interest" description="Disordered" evidence="1">
    <location>
        <begin position="402"/>
        <end position="439"/>
    </location>
</feature>
<protein>
    <recommendedName>
        <fullName evidence="5">Esterase</fullName>
    </recommendedName>
</protein>